<gene>
    <name evidence="1" type="ORF">ALC57_09666</name>
</gene>
<protein>
    <submittedName>
        <fullName evidence="1">Uncharacterized protein</fullName>
    </submittedName>
</protein>
<reference evidence="1 2" key="1">
    <citation type="submission" date="2015-09" db="EMBL/GenBank/DDBJ databases">
        <title>Trachymyrmex cornetzi WGS genome.</title>
        <authorList>
            <person name="Nygaard S."/>
            <person name="Hu H."/>
            <person name="Boomsma J."/>
            <person name="Zhang G."/>
        </authorList>
    </citation>
    <scope>NUCLEOTIDE SEQUENCE [LARGE SCALE GENOMIC DNA]</scope>
    <source>
        <strain evidence="1">Tcor2-1</strain>
        <tissue evidence="1">Whole body</tissue>
    </source>
</reference>
<dbReference type="AlphaFoldDB" id="A0A195DYW2"/>
<evidence type="ECO:0000313" key="1">
    <source>
        <dbReference type="EMBL" id="KYN18021.1"/>
    </source>
</evidence>
<organism evidence="1 2">
    <name type="scientific">Trachymyrmex cornetzi</name>
    <dbReference type="NCBI Taxonomy" id="471704"/>
    <lineage>
        <taxon>Eukaryota</taxon>
        <taxon>Metazoa</taxon>
        <taxon>Ecdysozoa</taxon>
        <taxon>Arthropoda</taxon>
        <taxon>Hexapoda</taxon>
        <taxon>Insecta</taxon>
        <taxon>Pterygota</taxon>
        <taxon>Neoptera</taxon>
        <taxon>Endopterygota</taxon>
        <taxon>Hymenoptera</taxon>
        <taxon>Apocrita</taxon>
        <taxon>Aculeata</taxon>
        <taxon>Formicoidea</taxon>
        <taxon>Formicidae</taxon>
        <taxon>Myrmicinae</taxon>
        <taxon>Trachymyrmex</taxon>
    </lineage>
</organism>
<accession>A0A195DYW2</accession>
<sequence>MECKDGKDCSKVSEVTTGSNKAQVLSDNIEVVECKVASWVDFCKEFLQLSGAKLCCATAAMECLGIYYKCYHTLNI</sequence>
<name>A0A195DYW2_9HYME</name>
<evidence type="ECO:0000313" key="2">
    <source>
        <dbReference type="Proteomes" id="UP000078492"/>
    </source>
</evidence>
<dbReference type="STRING" id="471704.A0A195DYW2"/>
<dbReference type="EMBL" id="KQ980050">
    <property type="protein sequence ID" value="KYN18021.1"/>
    <property type="molecule type" value="Genomic_DNA"/>
</dbReference>
<dbReference type="Proteomes" id="UP000078492">
    <property type="component" value="Unassembled WGS sequence"/>
</dbReference>
<proteinExistence type="predicted"/>
<keyword evidence="2" id="KW-1185">Reference proteome</keyword>